<evidence type="ECO:0000256" key="3">
    <source>
        <dbReference type="ARBA" id="ARBA00004567"/>
    </source>
</evidence>
<keyword evidence="10" id="KW-0811">Translocation</keyword>
<comment type="cofactor">
    <cofactor evidence="1">
        <name>Zn(2+)</name>
        <dbReference type="ChEBI" id="CHEBI:29105"/>
    </cofactor>
</comment>
<evidence type="ECO:0000256" key="19">
    <source>
        <dbReference type="PROSITE-ProRule" id="PRU00322"/>
    </source>
</evidence>
<feature type="domain" description="RanBP2-type" evidence="21">
    <location>
        <begin position="726"/>
        <end position="755"/>
    </location>
</feature>
<keyword evidence="4" id="KW-0813">Transport</keyword>
<feature type="region of interest" description="Disordered" evidence="20">
    <location>
        <begin position="813"/>
        <end position="835"/>
    </location>
</feature>
<evidence type="ECO:0000256" key="4">
    <source>
        <dbReference type="ARBA" id="ARBA00022448"/>
    </source>
</evidence>
<evidence type="ECO:0000313" key="23">
    <source>
        <dbReference type="Proteomes" id="UP000593567"/>
    </source>
</evidence>
<dbReference type="Proteomes" id="UP000593567">
    <property type="component" value="Unassembled WGS sequence"/>
</dbReference>
<organism evidence="22 23">
    <name type="scientific">Bugula neritina</name>
    <name type="common">Brown bryozoan</name>
    <name type="synonym">Sertularia neritina</name>
    <dbReference type="NCBI Taxonomy" id="10212"/>
    <lineage>
        <taxon>Eukaryota</taxon>
        <taxon>Metazoa</taxon>
        <taxon>Spiralia</taxon>
        <taxon>Lophotrochozoa</taxon>
        <taxon>Bryozoa</taxon>
        <taxon>Gymnolaemata</taxon>
        <taxon>Cheilostomatida</taxon>
        <taxon>Flustrina</taxon>
        <taxon>Buguloidea</taxon>
        <taxon>Bugulidae</taxon>
        <taxon>Bugula</taxon>
    </lineage>
</organism>
<dbReference type="GO" id="GO:0017056">
    <property type="term" value="F:structural constituent of nuclear pore"/>
    <property type="evidence" value="ECO:0007669"/>
    <property type="project" value="TreeGrafter"/>
</dbReference>
<evidence type="ECO:0000256" key="16">
    <source>
        <dbReference type="ARBA" id="ARBA00068609"/>
    </source>
</evidence>
<dbReference type="OrthoDB" id="79830at2759"/>
<feature type="compositionally biased region" description="Low complexity" evidence="20">
    <location>
        <begin position="591"/>
        <end position="600"/>
    </location>
</feature>
<evidence type="ECO:0000256" key="1">
    <source>
        <dbReference type="ARBA" id="ARBA00001947"/>
    </source>
</evidence>
<feature type="region of interest" description="Disordered" evidence="20">
    <location>
        <begin position="525"/>
        <end position="546"/>
    </location>
</feature>
<feature type="region of interest" description="Disordered" evidence="20">
    <location>
        <begin position="642"/>
        <end position="662"/>
    </location>
</feature>
<dbReference type="SUPFAM" id="SSF90209">
    <property type="entry name" value="Ran binding protein zinc finger-like"/>
    <property type="match status" value="7"/>
</dbReference>
<dbReference type="PANTHER" id="PTHR23193">
    <property type="entry name" value="NUCLEAR PORE COMPLEX PROTEIN NUP"/>
    <property type="match status" value="1"/>
</dbReference>
<feature type="compositionally biased region" description="Polar residues" evidence="20">
    <location>
        <begin position="352"/>
        <end position="362"/>
    </location>
</feature>
<feature type="compositionally biased region" description="Low complexity" evidence="20">
    <location>
        <begin position="649"/>
        <end position="658"/>
    </location>
</feature>
<dbReference type="SMART" id="SM00547">
    <property type="entry name" value="ZnF_RBZ"/>
    <property type="match status" value="9"/>
</dbReference>
<feature type="compositionally biased region" description="Low complexity" evidence="20">
    <location>
        <begin position="765"/>
        <end position="774"/>
    </location>
</feature>
<keyword evidence="6 19" id="KW-0863">Zinc-finger</keyword>
<feature type="compositionally biased region" description="Low complexity" evidence="20">
    <location>
        <begin position="533"/>
        <end position="542"/>
    </location>
</feature>
<dbReference type="GO" id="GO:0003677">
    <property type="term" value="F:DNA binding"/>
    <property type="evidence" value="ECO:0007669"/>
    <property type="project" value="UniProtKB-KW"/>
</dbReference>
<keyword evidence="13" id="KW-0472">Membrane</keyword>
<reference evidence="22" key="1">
    <citation type="submission" date="2020-06" db="EMBL/GenBank/DDBJ databases">
        <title>Draft genome of Bugula neritina, a colonial animal packing powerful symbionts and potential medicines.</title>
        <authorList>
            <person name="Rayko M."/>
        </authorList>
    </citation>
    <scope>NUCLEOTIDE SEQUENCE [LARGE SCALE GENOMIC DNA]</scope>
    <source>
        <strain evidence="22">Kwan_BN1</strain>
    </source>
</reference>
<feature type="domain" description="RanBP2-type" evidence="21">
    <location>
        <begin position="969"/>
        <end position="998"/>
    </location>
</feature>
<evidence type="ECO:0000256" key="15">
    <source>
        <dbReference type="ARBA" id="ARBA00060842"/>
    </source>
</evidence>
<protein>
    <recommendedName>
        <fullName evidence="16">Nuclear pore complex protein Nup153</fullName>
    </recommendedName>
    <alternativeName>
        <fullName evidence="18">153 kDa nucleoporin</fullName>
    </alternativeName>
    <alternativeName>
        <fullName evidence="17">Nucleoporin Nup153</fullName>
    </alternativeName>
</protein>
<dbReference type="GO" id="GO:0051028">
    <property type="term" value="P:mRNA transport"/>
    <property type="evidence" value="ECO:0007669"/>
    <property type="project" value="UniProtKB-KW"/>
</dbReference>
<dbReference type="GO" id="GO:0005643">
    <property type="term" value="C:nuclear pore"/>
    <property type="evidence" value="ECO:0007669"/>
    <property type="project" value="UniProtKB-SubCell"/>
</dbReference>
<gene>
    <name evidence="22" type="ORF">EB796_012608</name>
</gene>
<evidence type="ECO:0000256" key="5">
    <source>
        <dbReference type="ARBA" id="ARBA00022723"/>
    </source>
</evidence>
<proteinExistence type="inferred from homology"/>
<keyword evidence="23" id="KW-1185">Reference proteome</keyword>
<feature type="region of interest" description="Disordered" evidence="20">
    <location>
        <begin position="1"/>
        <end position="39"/>
    </location>
</feature>
<dbReference type="Pfam" id="PF00641">
    <property type="entry name" value="Zn_ribbon_RanBP"/>
    <property type="match status" value="7"/>
</dbReference>
<comment type="subcellular location">
    <subcellularLocation>
        <location evidence="2">Nucleus membrane</location>
    </subcellularLocation>
    <subcellularLocation>
        <location evidence="3">Nucleus</location>
        <location evidence="3">Nuclear pore complex</location>
    </subcellularLocation>
</comment>
<keyword evidence="12" id="KW-0906">Nuclear pore complex</keyword>
<dbReference type="GO" id="GO:0008270">
    <property type="term" value="F:zinc ion binding"/>
    <property type="evidence" value="ECO:0007669"/>
    <property type="project" value="UniProtKB-KW"/>
</dbReference>
<evidence type="ECO:0000256" key="9">
    <source>
        <dbReference type="ARBA" id="ARBA00022927"/>
    </source>
</evidence>
<feature type="domain" description="RanBP2-type" evidence="21">
    <location>
        <begin position="494"/>
        <end position="523"/>
    </location>
</feature>
<evidence type="ECO:0000256" key="14">
    <source>
        <dbReference type="ARBA" id="ARBA00023242"/>
    </source>
</evidence>
<dbReference type="Gene3D" id="4.10.1060.10">
    <property type="entry name" value="Zinc finger, RanBP2-type"/>
    <property type="match status" value="7"/>
</dbReference>
<evidence type="ECO:0000256" key="10">
    <source>
        <dbReference type="ARBA" id="ARBA00023010"/>
    </source>
</evidence>
<keyword evidence="7" id="KW-0509">mRNA transport</keyword>
<evidence type="ECO:0000313" key="22">
    <source>
        <dbReference type="EMBL" id="KAF6029082.1"/>
    </source>
</evidence>
<evidence type="ECO:0000256" key="18">
    <source>
        <dbReference type="ARBA" id="ARBA00079437"/>
    </source>
</evidence>
<evidence type="ECO:0000256" key="11">
    <source>
        <dbReference type="ARBA" id="ARBA00023125"/>
    </source>
</evidence>
<evidence type="ECO:0000256" key="13">
    <source>
        <dbReference type="ARBA" id="ARBA00023136"/>
    </source>
</evidence>
<name>A0A7J7JRU6_BUGNE</name>
<keyword evidence="8" id="KW-0862">Zinc</keyword>
<feature type="domain" description="RanBP2-type" evidence="21">
    <location>
        <begin position="552"/>
        <end position="581"/>
    </location>
</feature>
<feature type="domain" description="RanBP2-type" evidence="21">
    <location>
        <begin position="668"/>
        <end position="697"/>
    </location>
</feature>
<keyword evidence="14" id="KW-0539">Nucleus</keyword>
<feature type="domain" description="RanBP2-type" evidence="21">
    <location>
        <begin position="862"/>
        <end position="891"/>
    </location>
</feature>
<feature type="region of interest" description="Disordered" evidence="20">
    <location>
        <begin position="351"/>
        <end position="382"/>
    </location>
</feature>
<sequence>MKNQKAKVKPSYSHSAFGFKNTPYARPQDSKINLPSDRKKINRDRNTLFSKVTSTVKYYLTPSWISASSDGANKFSSAENTQANSGEALSSGDLEPESIYATKCLSYPADQLEVVATKPSSMPPVRSTYNQQSHHLPMESVSISNKLGSDSAEKVKPASSRDVSLSRSLRKQVYFDDSCGETVEKEKGVQYQSFNSFMSTSKLPNMSSFTRSLNESMMDNSILASKSFGNSSFYEGKTVFGGHSSKKMLNLPAPISYKRASKKMKVNDTMEGTSATPTKAAKVILKALENTGSEPSVVKDQKWNLLNPAGYLRKSLEPNNQQASASTPPLASLTKFIGTKEKIRSTALLTPRSPTSPIQLHSKQVHKTPSAAGGKMKKERSHYSHQVNEYNANDIYANLHNVALPLPSNKDIKLNLSPIAKNNGSFVFCLPSYPTSIQFSESVPETAEQFVFSVPTAITSREKDHFAATSDSTPVQADQSRKFDSGWGNLLKNQQKQWGCPSCLIKNNDTLSKCVACGEAKPEAMSSVDAKKPTNTSTPSSGSGWGNLLKSQQKQWGCPSCLIKNNDTVSKCVACGEAKPGAMSAVEAKKPPSTSTPSSGSGWGNLLKSQQKQWGCPSCLIKNNDTVSKCVACGEAKPGAVSAVEAKKPPSTSTPSSGSGWGNLLKNQQKQWGCPSCLIKNNDTLSKCVACGEAKPGAVSAVEAKKPPSTSTPSSGSGWGNLLKSQQTQWGCPSCLIKNNDTLSKCVACGEAKPGAVSAVEAKKPPSTSTPSSGSGWGNLLKSQQKQWGCPSCLIKNNDALSKCVACGEAKPGAKSPVATSQSPKPPNSSNSNTNLTNIFKFNSNELASSSSAGWTNLFQNQKTQWSCSICLLKNDQIQSKCVSCGSAKQSNVVPNTNSAHSNVLNFNQSQKLVDMNSRSHPFNLWNCPSTSCGALNSVDRVTCQVCGTVNPKGNAAGSTQASFNSDWWKDRWKCNTCYTMNDRDTSFCKSCNACKPGTMISLGPKGHNHLPLYEYTAKDIAVPGGKLESLLFPSGVPTTTAVSRVSLPSVSSTSLQNIHPPIISTSLKSSLKTSAPTISLPSINKVSSSKPALPGFNFSSQLTSSKPVPTSSVDSGSGFLCNPVVAVAKPSIAPPSTSQLQVDAQFSFNTPSANNSDLVTTTVTSAKPEFSFGSSNPSAFVQANAFGLKADSKLPSMHSGLGQKLEINFSAPSAIGNTNNSSMQTSGFSFASAQLSSASFQFGSALASTNKFNAGKRTVSGNEETVPSKKAFGGNLANPPIFGSGFPIGGATASSEDSATFSINGAPSNSTNLMNLQSAPANNFAISSSQLSKPADRTIKKAVRRLKKPN</sequence>
<evidence type="ECO:0000256" key="20">
    <source>
        <dbReference type="SAM" id="MobiDB-lite"/>
    </source>
</evidence>
<evidence type="ECO:0000259" key="21">
    <source>
        <dbReference type="PROSITE" id="PS50199"/>
    </source>
</evidence>
<comment type="similarity">
    <text evidence="15">Belongs to the NUP153 family.</text>
</comment>
<comment type="caution">
    <text evidence="22">The sequence shown here is derived from an EMBL/GenBank/DDBJ whole genome shotgun (WGS) entry which is preliminary data.</text>
</comment>
<feature type="region of interest" description="Disordered" evidence="20">
    <location>
        <begin position="701"/>
        <end position="720"/>
    </location>
</feature>
<dbReference type="InterPro" id="IPR026054">
    <property type="entry name" value="Nucleoporin"/>
</dbReference>
<evidence type="ECO:0000256" key="17">
    <source>
        <dbReference type="ARBA" id="ARBA00078197"/>
    </source>
</evidence>
<keyword evidence="9" id="KW-0653">Protein transport</keyword>
<dbReference type="GO" id="GO:0006606">
    <property type="term" value="P:protein import into nucleus"/>
    <property type="evidence" value="ECO:0007669"/>
    <property type="project" value="TreeGrafter"/>
</dbReference>
<feature type="domain" description="RanBP2-type" evidence="21">
    <location>
        <begin position="784"/>
        <end position="813"/>
    </location>
</feature>
<dbReference type="PROSITE" id="PS01358">
    <property type="entry name" value="ZF_RANBP2_1"/>
    <property type="match status" value="9"/>
</dbReference>
<dbReference type="GO" id="GO:0031965">
    <property type="term" value="C:nuclear membrane"/>
    <property type="evidence" value="ECO:0007669"/>
    <property type="project" value="UniProtKB-SubCell"/>
</dbReference>
<accession>A0A7J7JRU6</accession>
<evidence type="ECO:0000256" key="8">
    <source>
        <dbReference type="ARBA" id="ARBA00022833"/>
    </source>
</evidence>
<dbReference type="GO" id="GO:0008139">
    <property type="term" value="F:nuclear localization sequence binding"/>
    <property type="evidence" value="ECO:0007669"/>
    <property type="project" value="TreeGrafter"/>
</dbReference>
<evidence type="ECO:0000256" key="6">
    <source>
        <dbReference type="ARBA" id="ARBA00022771"/>
    </source>
</evidence>
<evidence type="ECO:0000256" key="7">
    <source>
        <dbReference type="ARBA" id="ARBA00022816"/>
    </source>
</evidence>
<dbReference type="InterPro" id="IPR001876">
    <property type="entry name" value="Znf_RanBP2"/>
</dbReference>
<feature type="domain" description="RanBP2-type" evidence="21">
    <location>
        <begin position="610"/>
        <end position="639"/>
    </location>
</feature>
<feature type="compositionally biased region" description="Low complexity" evidence="20">
    <location>
        <begin position="820"/>
        <end position="835"/>
    </location>
</feature>
<evidence type="ECO:0000256" key="2">
    <source>
        <dbReference type="ARBA" id="ARBA00004126"/>
    </source>
</evidence>
<keyword evidence="5" id="KW-0479">Metal-binding</keyword>
<dbReference type="PROSITE" id="PS50199">
    <property type="entry name" value="ZF_RANBP2_2"/>
    <property type="match status" value="9"/>
</dbReference>
<feature type="region of interest" description="Disordered" evidence="20">
    <location>
        <begin position="757"/>
        <end position="778"/>
    </location>
</feature>
<dbReference type="GO" id="GO:0006405">
    <property type="term" value="P:RNA export from nucleus"/>
    <property type="evidence" value="ECO:0007669"/>
    <property type="project" value="TreeGrafter"/>
</dbReference>
<dbReference type="PANTHER" id="PTHR23193:SF23">
    <property type="entry name" value="NUCLEAR PORE COMPLEX PROTEIN NUP153"/>
    <property type="match status" value="1"/>
</dbReference>
<dbReference type="EMBL" id="VXIV02001856">
    <property type="protein sequence ID" value="KAF6029082.1"/>
    <property type="molecule type" value="Genomic_DNA"/>
</dbReference>
<evidence type="ECO:0000256" key="12">
    <source>
        <dbReference type="ARBA" id="ARBA00023132"/>
    </source>
</evidence>
<feature type="domain" description="RanBP2-type" evidence="21">
    <location>
        <begin position="922"/>
        <end position="953"/>
    </location>
</feature>
<keyword evidence="11" id="KW-0238">DNA-binding</keyword>
<dbReference type="InterPro" id="IPR036443">
    <property type="entry name" value="Znf_RanBP2_sf"/>
</dbReference>
<feature type="region of interest" description="Disordered" evidence="20">
    <location>
        <begin position="584"/>
        <end position="604"/>
    </location>
</feature>
<feature type="compositionally biased region" description="Low complexity" evidence="20">
    <location>
        <begin position="707"/>
        <end position="716"/>
    </location>
</feature>